<evidence type="ECO:0000256" key="1">
    <source>
        <dbReference type="SAM" id="Phobius"/>
    </source>
</evidence>
<keyword evidence="1" id="KW-0472">Membrane</keyword>
<feature type="transmembrane region" description="Helical" evidence="1">
    <location>
        <begin position="73"/>
        <end position="93"/>
    </location>
</feature>
<dbReference type="RefSeq" id="WP_128625534.1">
    <property type="nucleotide sequence ID" value="NZ_ML133516.1"/>
</dbReference>
<dbReference type="EMBL" id="RKST01000042">
    <property type="protein sequence ID" value="RUM95480.1"/>
    <property type="molecule type" value="Genomic_DNA"/>
</dbReference>
<organism evidence="2 3">
    <name type="scientific">Borborobacter arsenicus</name>
    <dbReference type="NCBI Taxonomy" id="1851146"/>
    <lineage>
        <taxon>Bacteria</taxon>
        <taxon>Pseudomonadati</taxon>
        <taxon>Pseudomonadota</taxon>
        <taxon>Alphaproteobacteria</taxon>
        <taxon>Hyphomicrobiales</taxon>
        <taxon>Phyllobacteriaceae</taxon>
        <taxon>Borborobacter</taxon>
    </lineage>
</organism>
<evidence type="ECO:0000313" key="3">
    <source>
        <dbReference type="Proteomes" id="UP000281647"/>
    </source>
</evidence>
<sequence>MKQTEINADLLSAYIDGELEPAEASQVAHLIASDEAVARRAAKLSEMKATVASMVPEIVVVTVPQRHSTRWRLPWAMAACLAFAIVAAAWLGLQPEPKNSPALEIAAAAAMQHDLWQDDRNESPLAPASTPAGLFAPEMVAAGLRLAFVRNEVVIDGHSALQAGYIGRHGCRLSLFRIPGLGFALDFGMSSEGDLLQASWAGDGVQFFLVARSMDEARFAFLAGVLKSVSEGGGRQEQEMIAGLEMMRQPCIG</sequence>
<gene>
    <name evidence="2" type="ORF">EET67_23135</name>
</gene>
<accession>A0A432UZY9</accession>
<keyword evidence="3" id="KW-1185">Reference proteome</keyword>
<keyword evidence="1" id="KW-1133">Transmembrane helix</keyword>
<reference evidence="2 3" key="1">
    <citation type="submission" date="2018-11" db="EMBL/GenBank/DDBJ databases">
        <title>Pseudaminobacter arsenicus sp. nov., an arsenic-resistant bacterium isolated from arsenic-rich aquifers.</title>
        <authorList>
            <person name="Mu Y."/>
        </authorList>
    </citation>
    <scope>NUCLEOTIDE SEQUENCE [LARGE SCALE GENOMIC DNA]</scope>
    <source>
        <strain evidence="2 3">CB3</strain>
    </source>
</reference>
<proteinExistence type="predicted"/>
<name>A0A432UZY9_9HYPH</name>
<comment type="caution">
    <text evidence="2">The sequence shown here is derived from an EMBL/GenBank/DDBJ whole genome shotgun (WGS) entry which is preliminary data.</text>
</comment>
<keyword evidence="1" id="KW-0812">Transmembrane</keyword>
<dbReference type="AlphaFoldDB" id="A0A432UZY9"/>
<dbReference type="Proteomes" id="UP000281647">
    <property type="component" value="Unassembled WGS sequence"/>
</dbReference>
<evidence type="ECO:0000313" key="2">
    <source>
        <dbReference type="EMBL" id="RUM95480.1"/>
    </source>
</evidence>
<protein>
    <submittedName>
        <fullName evidence="2">Anti-sigma factor</fullName>
    </submittedName>
</protein>
<dbReference type="OrthoDB" id="8031034at2"/>